<proteinExistence type="inferred from homology"/>
<accession>A0A3G3LL17</accession>
<evidence type="ECO:0000256" key="9">
    <source>
        <dbReference type="HAMAP-Rule" id="MF_00828"/>
    </source>
</evidence>
<evidence type="ECO:0000256" key="7">
    <source>
        <dbReference type="ARBA" id="ARBA00023078"/>
    </source>
</evidence>
<protein>
    <recommendedName>
        <fullName evidence="9">Photosystem I reaction center subunit XII</fullName>
    </recommendedName>
    <alternativeName>
        <fullName evidence="9">PSI-M</fullName>
    </alternativeName>
</protein>
<evidence type="ECO:0000256" key="1">
    <source>
        <dbReference type="ARBA" id="ARBA00022528"/>
    </source>
</evidence>
<name>A0A3G3LL17_9EUGL</name>
<keyword evidence="8 9" id="KW-0472">Membrane</keyword>
<keyword evidence="5 9" id="KW-0603">Photosystem I</keyword>
<keyword evidence="6 9" id="KW-1133">Transmembrane helix</keyword>
<keyword evidence="1 10" id="KW-0150">Chloroplast</keyword>
<dbReference type="InterPro" id="IPR010010">
    <property type="entry name" value="PSI_PsaM"/>
</dbReference>
<dbReference type="InterPro" id="IPR037279">
    <property type="entry name" value="PSI_PsaM_sf"/>
</dbReference>
<dbReference type="AlphaFoldDB" id="A0A3G3LL17"/>
<dbReference type="EMBL" id="MH898669">
    <property type="protein sequence ID" value="AYQ93467.1"/>
    <property type="molecule type" value="Genomic_DNA"/>
</dbReference>
<geneLocation type="chloroplast" evidence="10"/>
<feature type="transmembrane region" description="Helical" evidence="9">
    <location>
        <begin position="6"/>
        <end position="26"/>
    </location>
</feature>
<gene>
    <name evidence="9" type="primary">psaM</name>
</gene>
<sequence length="31" mass="3373">MEITTTQVFGILIASLIPALLAFRLAKELAK</sequence>
<evidence type="ECO:0000256" key="3">
    <source>
        <dbReference type="ARBA" id="ARBA00022640"/>
    </source>
</evidence>
<evidence type="ECO:0000256" key="5">
    <source>
        <dbReference type="ARBA" id="ARBA00022836"/>
    </source>
</evidence>
<dbReference type="NCBIfam" id="TIGR03053">
    <property type="entry name" value="PS_I_psaM"/>
    <property type="match status" value="1"/>
</dbReference>
<organism evidence="10">
    <name type="scientific">Lepocinclis tripteris</name>
    <dbReference type="NCBI Taxonomy" id="135494"/>
    <lineage>
        <taxon>Eukaryota</taxon>
        <taxon>Discoba</taxon>
        <taxon>Euglenozoa</taxon>
        <taxon>Euglenida</taxon>
        <taxon>Spirocuta</taxon>
        <taxon>Euglenophyceae</taxon>
        <taxon>Euglenales</taxon>
        <taxon>Phacaceae</taxon>
        <taxon>Lepocinclis</taxon>
    </lineage>
</organism>
<dbReference type="GO" id="GO:0009535">
    <property type="term" value="C:chloroplast thylakoid membrane"/>
    <property type="evidence" value="ECO:0007669"/>
    <property type="project" value="UniProtKB-SubCell"/>
</dbReference>
<evidence type="ECO:0000256" key="8">
    <source>
        <dbReference type="ARBA" id="ARBA00023136"/>
    </source>
</evidence>
<keyword evidence="4 9" id="KW-0812">Transmembrane</keyword>
<keyword evidence="3 10" id="KW-0934">Plastid</keyword>
<dbReference type="SUPFAM" id="SSF81548">
    <property type="entry name" value="Subunit XII of photosystem I reaction centre, PsaM"/>
    <property type="match status" value="1"/>
</dbReference>
<reference evidence="10" key="1">
    <citation type="journal article" date="2018" name="Sci. Rep.">
        <title>Dynamic evolution of inverted repeats in Euglenophyta plastid genomes.</title>
        <authorList>
            <person name="Karnkowska A."/>
            <person name="Bennett M.S."/>
            <person name="Triemer R.E."/>
        </authorList>
    </citation>
    <scope>NUCLEOTIDE SEQUENCE</scope>
</reference>
<comment type="subcellular location">
    <subcellularLocation>
        <location evidence="9">Plastid</location>
        <location evidence="9">Chloroplast thylakoid membrane</location>
        <topology evidence="9">Single-pass membrane protein</topology>
    </subcellularLocation>
</comment>
<dbReference type="HAMAP" id="MF_00828">
    <property type="entry name" value="PSI_PsaM"/>
    <property type="match status" value="1"/>
</dbReference>
<evidence type="ECO:0000256" key="4">
    <source>
        <dbReference type="ARBA" id="ARBA00022692"/>
    </source>
</evidence>
<evidence type="ECO:0000256" key="2">
    <source>
        <dbReference type="ARBA" id="ARBA00022531"/>
    </source>
</evidence>
<keyword evidence="2 9" id="KW-0602">Photosynthesis</keyword>
<keyword evidence="7 9" id="KW-0793">Thylakoid</keyword>
<dbReference type="Pfam" id="PF07465">
    <property type="entry name" value="PsaM"/>
    <property type="match status" value="1"/>
</dbReference>
<dbReference type="EMBL" id="MH898668">
    <property type="protein sequence ID" value="AYQ93406.1"/>
    <property type="molecule type" value="Genomic_DNA"/>
</dbReference>
<dbReference type="GO" id="GO:0015979">
    <property type="term" value="P:photosynthesis"/>
    <property type="evidence" value="ECO:0007669"/>
    <property type="project" value="UniProtKB-UniRule"/>
</dbReference>
<evidence type="ECO:0000313" key="10">
    <source>
        <dbReference type="EMBL" id="AYQ93406.1"/>
    </source>
</evidence>
<comment type="similarity">
    <text evidence="9">Belongs to the PsaM family.</text>
</comment>
<dbReference type="GO" id="GO:0009522">
    <property type="term" value="C:photosystem I"/>
    <property type="evidence" value="ECO:0007669"/>
    <property type="project" value="UniProtKB-KW"/>
</dbReference>
<evidence type="ECO:0000256" key="6">
    <source>
        <dbReference type="ARBA" id="ARBA00022989"/>
    </source>
</evidence>